<dbReference type="InterPro" id="IPR001261">
    <property type="entry name" value="ArgE/DapE_CS"/>
</dbReference>
<feature type="domain" description="Peptidase M20 dimerisation" evidence="6">
    <location>
        <begin position="216"/>
        <end position="314"/>
    </location>
</feature>
<keyword evidence="8" id="KW-1185">Reference proteome</keyword>
<dbReference type="Gene3D" id="3.30.70.360">
    <property type="match status" value="1"/>
</dbReference>
<dbReference type="InterPro" id="IPR011650">
    <property type="entry name" value="Peptidase_M20_dimer"/>
</dbReference>
<dbReference type="GO" id="GO:0046872">
    <property type="term" value="F:metal ion binding"/>
    <property type="evidence" value="ECO:0007669"/>
    <property type="project" value="UniProtKB-KW"/>
</dbReference>
<dbReference type="InterPro" id="IPR036264">
    <property type="entry name" value="Bact_exopeptidase_dim_dom"/>
</dbReference>
<dbReference type="GO" id="GO:0016787">
    <property type="term" value="F:hydrolase activity"/>
    <property type="evidence" value="ECO:0007669"/>
    <property type="project" value="UniProtKB-KW"/>
</dbReference>
<evidence type="ECO:0000313" key="8">
    <source>
        <dbReference type="Proteomes" id="UP000005555"/>
    </source>
</evidence>
<dbReference type="Gene3D" id="3.40.630.10">
    <property type="entry name" value="Zn peptidases"/>
    <property type="match status" value="1"/>
</dbReference>
<evidence type="ECO:0000256" key="3">
    <source>
        <dbReference type="ARBA" id="ARBA00022801"/>
    </source>
</evidence>
<evidence type="ECO:0000256" key="1">
    <source>
        <dbReference type="ARBA" id="ARBA00001947"/>
    </source>
</evidence>
<keyword evidence="5" id="KW-0170">Cobalt</keyword>
<evidence type="ECO:0000256" key="5">
    <source>
        <dbReference type="ARBA" id="ARBA00023285"/>
    </source>
</evidence>
<dbReference type="Pfam" id="PF07687">
    <property type="entry name" value="M20_dimer"/>
    <property type="match status" value="1"/>
</dbReference>
<dbReference type="SUPFAM" id="SSF55031">
    <property type="entry name" value="Bacterial exopeptidase dimerisation domain"/>
    <property type="match status" value="1"/>
</dbReference>
<comment type="cofactor">
    <cofactor evidence="1">
        <name>Zn(2+)</name>
        <dbReference type="ChEBI" id="CHEBI:29105"/>
    </cofactor>
</comment>
<sequence>MFIKKKVELLILATLLVTCHGFTEQSHAGIADLKAKPQLQQAFESIIDEEQQNEADLIRLTEIPAPPFMEEERAKHFAAMLKASGADDVQIDSVGNVIATIKGSIGLKTVAVSAHLDTVFPPDTLIKVRREGNRLIAPGIGDNTRGLIMVNALMKAIRAAQIKMQANVLLVGTVGEEGLGDLRGVKHLFRDDAPGIDSFIAIDGSNPEKVVTSGVGSNRYRVTFTGPGGHSWRAFGHANPHHALGHAISFLDKIGPSVTDEGEKSAYNIGRIGGGTSINSIPFASWMEVDIRSGSRERLDKLDTVFKQAVQQALLTENSARKYGPELRVEIKKVGERPAAKGKTDFNLVQNMLEINDSFGYKTNLRAGSTDSSIPISKGIPAVTISRGGKGGEAHSLEEWWENDKGYEGIQIALLLLVAEAGLAE</sequence>
<dbReference type="InterPro" id="IPR050072">
    <property type="entry name" value="Peptidase_M20A"/>
</dbReference>
<dbReference type="Proteomes" id="UP000005555">
    <property type="component" value="Unassembled WGS sequence"/>
</dbReference>
<dbReference type="HOGENOM" id="CLU_051308_0_0_6"/>
<accession>Q1YSK9</accession>
<proteinExistence type="predicted"/>
<dbReference type="STRING" id="314287.GB2207_11288"/>
<keyword evidence="3" id="KW-0378">Hydrolase</keyword>
<evidence type="ECO:0000259" key="6">
    <source>
        <dbReference type="Pfam" id="PF07687"/>
    </source>
</evidence>
<evidence type="ECO:0000256" key="4">
    <source>
        <dbReference type="ARBA" id="ARBA00022833"/>
    </source>
</evidence>
<keyword evidence="2" id="KW-0479">Metal-binding</keyword>
<protein>
    <submittedName>
        <fullName evidence="7">Peptidase, M20/M25/M40 family protein</fullName>
    </submittedName>
</protein>
<gene>
    <name evidence="7" type="ORF">GB2207_11288</name>
</gene>
<keyword evidence="4" id="KW-0862">Zinc</keyword>
<comment type="caution">
    <text evidence="7">The sequence shown here is derived from an EMBL/GenBank/DDBJ whole genome shotgun (WGS) entry which is preliminary data.</text>
</comment>
<dbReference type="PANTHER" id="PTHR43808">
    <property type="entry name" value="ACETYLORNITHINE DEACETYLASE"/>
    <property type="match status" value="1"/>
</dbReference>
<dbReference type="EMBL" id="AAPI01000003">
    <property type="protein sequence ID" value="EAS47197.1"/>
    <property type="molecule type" value="Genomic_DNA"/>
</dbReference>
<dbReference type="SUPFAM" id="SSF53187">
    <property type="entry name" value="Zn-dependent exopeptidases"/>
    <property type="match status" value="1"/>
</dbReference>
<reference evidence="7 8" key="1">
    <citation type="submission" date="2006-03" db="EMBL/GenBank/DDBJ databases">
        <authorList>
            <person name="Giovannoni S.J."/>
            <person name="Cho J.-C."/>
            <person name="Ferriera S."/>
            <person name="Johnson J."/>
            <person name="Kravitz S."/>
            <person name="Halpern A."/>
            <person name="Remington K."/>
            <person name="Beeson K."/>
            <person name="Tran B."/>
            <person name="Rogers Y.-H."/>
            <person name="Friedman R."/>
            <person name="Venter J.C."/>
        </authorList>
    </citation>
    <scope>NUCLEOTIDE SEQUENCE [LARGE SCALE GENOMIC DNA]</scope>
    <source>
        <strain evidence="7 8">HTCC2207</strain>
    </source>
</reference>
<dbReference type="AlphaFoldDB" id="Q1YSK9"/>
<evidence type="ECO:0000313" key="7">
    <source>
        <dbReference type="EMBL" id="EAS47197.1"/>
    </source>
</evidence>
<dbReference type="PROSITE" id="PS00758">
    <property type="entry name" value="ARGE_DAPE_CPG2_1"/>
    <property type="match status" value="1"/>
</dbReference>
<organism evidence="7 8">
    <name type="scientific">gamma proteobacterium HTCC2207</name>
    <dbReference type="NCBI Taxonomy" id="314287"/>
    <lineage>
        <taxon>Bacteria</taxon>
        <taxon>Pseudomonadati</taxon>
        <taxon>Pseudomonadota</taxon>
        <taxon>Gammaproteobacteria</taxon>
        <taxon>Cellvibrionales</taxon>
        <taxon>Porticoccaceae</taxon>
        <taxon>SAR92 clade</taxon>
    </lineage>
</organism>
<name>Q1YSK9_9GAMM</name>
<dbReference type="PANTHER" id="PTHR43808:SF17">
    <property type="entry name" value="PEPTIDASE M20"/>
    <property type="match status" value="1"/>
</dbReference>
<dbReference type="InterPro" id="IPR002933">
    <property type="entry name" value="Peptidase_M20"/>
</dbReference>
<dbReference type="Pfam" id="PF01546">
    <property type="entry name" value="Peptidase_M20"/>
    <property type="match status" value="1"/>
</dbReference>
<dbReference type="eggNOG" id="COG0624">
    <property type="taxonomic scope" value="Bacteria"/>
</dbReference>
<evidence type="ECO:0000256" key="2">
    <source>
        <dbReference type="ARBA" id="ARBA00022723"/>
    </source>
</evidence>